<name>A0A518H0S1_9BACT</name>
<dbReference type="KEGG" id="tpla:ElP_22990"/>
<dbReference type="AlphaFoldDB" id="A0A518H0S1"/>
<dbReference type="SUPFAM" id="SSF88946">
    <property type="entry name" value="Sigma2 domain of RNA polymerase sigma factors"/>
    <property type="match status" value="1"/>
</dbReference>
<evidence type="ECO:0000313" key="5">
    <source>
        <dbReference type="EMBL" id="QDV34413.1"/>
    </source>
</evidence>
<evidence type="ECO:0000256" key="3">
    <source>
        <dbReference type="ARBA" id="ARBA00023125"/>
    </source>
</evidence>
<reference evidence="5 6" key="1">
    <citation type="submission" date="2019-02" db="EMBL/GenBank/DDBJ databases">
        <title>Deep-cultivation of Planctomycetes and their phenomic and genomic characterization uncovers novel biology.</title>
        <authorList>
            <person name="Wiegand S."/>
            <person name="Jogler M."/>
            <person name="Boedeker C."/>
            <person name="Pinto D."/>
            <person name="Vollmers J."/>
            <person name="Rivas-Marin E."/>
            <person name="Kohn T."/>
            <person name="Peeters S.H."/>
            <person name="Heuer A."/>
            <person name="Rast P."/>
            <person name="Oberbeckmann S."/>
            <person name="Bunk B."/>
            <person name="Jeske O."/>
            <person name="Meyerdierks A."/>
            <person name="Storesund J.E."/>
            <person name="Kallscheuer N."/>
            <person name="Luecker S."/>
            <person name="Lage O.M."/>
            <person name="Pohl T."/>
            <person name="Merkel B.J."/>
            <person name="Hornburger P."/>
            <person name="Mueller R.-W."/>
            <person name="Bruemmer F."/>
            <person name="Labrenz M."/>
            <person name="Spormann A.M."/>
            <person name="Op den Camp H."/>
            <person name="Overmann J."/>
            <person name="Amann R."/>
            <person name="Jetten M.S.M."/>
            <person name="Mascher T."/>
            <person name="Medema M.H."/>
            <person name="Devos D.P."/>
            <person name="Kaster A.-K."/>
            <person name="Ovreas L."/>
            <person name="Rohde M."/>
            <person name="Galperin M.Y."/>
            <person name="Jogler C."/>
        </authorList>
    </citation>
    <scope>NUCLEOTIDE SEQUENCE [LARGE SCALE GENOMIC DNA]</scope>
    <source>
        <strain evidence="5 6">ElP</strain>
    </source>
</reference>
<protein>
    <recommendedName>
        <fullName evidence="7">RNA polymerase sigma factor</fullName>
    </recommendedName>
</protein>
<sequence length="227" mass="25716">MGTRDSTCWTILHEAAAGSDVARAEFAARYAPVVRTYLAARWRGSERLQDLDDTVQDVFVECLREGGLLERARADRPGGFRAFLYGAVRHVALRAEARRARQLAREPAQGIDLEGIPGGEETLSRVFDRAWAKVVVREAAERQSVLAARRGEAARRRVELLRLRFHEGLPIREIARLWGLDAAYLHHEFARARQEFRSALWEVIASHHPGSPEDVDRECEQLLSLLE</sequence>
<proteinExistence type="predicted"/>
<dbReference type="GO" id="GO:0006352">
    <property type="term" value="P:DNA-templated transcription initiation"/>
    <property type="evidence" value="ECO:0007669"/>
    <property type="project" value="InterPro"/>
</dbReference>
<evidence type="ECO:0000256" key="4">
    <source>
        <dbReference type="ARBA" id="ARBA00023163"/>
    </source>
</evidence>
<dbReference type="Proteomes" id="UP000317835">
    <property type="component" value="Chromosome"/>
</dbReference>
<dbReference type="PANTHER" id="PTHR43133">
    <property type="entry name" value="RNA POLYMERASE ECF-TYPE SIGMA FACTO"/>
    <property type="match status" value="1"/>
</dbReference>
<keyword evidence="1" id="KW-0805">Transcription regulation</keyword>
<dbReference type="InterPro" id="IPR013325">
    <property type="entry name" value="RNA_pol_sigma_r2"/>
</dbReference>
<keyword evidence="4" id="KW-0804">Transcription</keyword>
<dbReference type="PANTHER" id="PTHR43133:SF8">
    <property type="entry name" value="RNA POLYMERASE SIGMA FACTOR HI_1459-RELATED"/>
    <property type="match status" value="1"/>
</dbReference>
<dbReference type="Gene3D" id="1.10.1740.10">
    <property type="match status" value="1"/>
</dbReference>
<gene>
    <name evidence="5" type="ORF">ElP_22990</name>
</gene>
<dbReference type="EMBL" id="CP036426">
    <property type="protein sequence ID" value="QDV34413.1"/>
    <property type="molecule type" value="Genomic_DNA"/>
</dbReference>
<organism evidence="5 6">
    <name type="scientific">Tautonia plasticadhaerens</name>
    <dbReference type="NCBI Taxonomy" id="2527974"/>
    <lineage>
        <taxon>Bacteria</taxon>
        <taxon>Pseudomonadati</taxon>
        <taxon>Planctomycetota</taxon>
        <taxon>Planctomycetia</taxon>
        <taxon>Isosphaerales</taxon>
        <taxon>Isosphaeraceae</taxon>
        <taxon>Tautonia</taxon>
    </lineage>
</organism>
<dbReference type="OrthoDB" id="284006at2"/>
<dbReference type="GO" id="GO:0016987">
    <property type="term" value="F:sigma factor activity"/>
    <property type="evidence" value="ECO:0007669"/>
    <property type="project" value="UniProtKB-KW"/>
</dbReference>
<evidence type="ECO:0000256" key="2">
    <source>
        <dbReference type="ARBA" id="ARBA00023082"/>
    </source>
</evidence>
<keyword evidence="2" id="KW-0731">Sigma factor</keyword>
<dbReference type="GO" id="GO:0003677">
    <property type="term" value="F:DNA binding"/>
    <property type="evidence" value="ECO:0007669"/>
    <property type="project" value="UniProtKB-KW"/>
</dbReference>
<keyword evidence="3" id="KW-0238">DNA-binding</keyword>
<evidence type="ECO:0008006" key="7">
    <source>
        <dbReference type="Google" id="ProtNLM"/>
    </source>
</evidence>
<accession>A0A518H0S1</accession>
<evidence type="ECO:0000256" key="1">
    <source>
        <dbReference type="ARBA" id="ARBA00023015"/>
    </source>
</evidence>
<dbReference type="RefSeq" id="WP_145269277.1">
    <property type="nucleotide sequence ID" value="NZ_CP036426.1"/>
</dbReference>
<dbReference type="InterPro" id="IPR039425">
    <property type="entry name" value="RNA_pol_sigma-70-like"/>
</dbReference>
<keyword evidence="6" id="KW-1185">Reference proteome</keyword>
<evidence type="ECO:0000313" key="6">
    <source>
        <dbReference type="Proteomes" id="UP000317835"/>
    </source>
</evidence>